<dbReference type="Proteomes" id="UP000005262">
    <property type="component" value="Chromosome"/>
</dbReference>
<reference evidence="2" key="2">
    <citation type="submission" date="2012-08" db="EMBL/GenBank/DDBJ databases">
        <title>Finished genome of Desulfosporosinus meridiei DSM 13257.</title>
        <authorList>
            <person name="Huntemann M."/>
            <person name="Wei C.-L."/>
            <person name="Han J."/>
            <person name="Detter J.C."/>
            <person name="Han C."/>
            <person name="Davenport K."/>
            <person name="Daligault H."/>
            <person name="Erkkila T."/>
            <person name="Gu W."/>
            <person name="Munk A.C.C."/>
            <person name="Teshima H."/>
            <person name="Xu Y."/>
            <person name="Chain P."/>
            <person name="Tapia R."/>
            <person name="Chen A."/>
            <person name="Krypides N."/>
            <person name="Mavromatis K."/>
            <person name="Markowitz V."/>
            <person name="Szeto E."/>
            <person name="Ivanova N."/>
            <person name="Mikhailova N."/>
            <person name="Ovchinnikova G."/>
            <person name="Pagani I."/>
            <person name="Pati A."/>
            <person name="Goodwin L."/>
            <person name="Peters L."/>
            <person name="Pitluck S."/>
            <person name="Woyke T."/>
            <person name="Pester M."/>
            <person name="Spring S."/>
            <person name="Ollivier B."/>
            <person name="Rattei T."/>
            <person name="Klenk H.-P."/>
            <person name="Wagner M."/>
            <person name="Loy A."/>
        </authorList>
    </citation>
    <scope>NUCLEOTIDE SEQUENCE [LARGE SCALE GENOMIC DNA]</scope>
    <source>
        <strain evidence="2">ATCC BAA-275 / DSM 13257 / NCIMB 13706 / S10</strain>
    </source>
</reference>
<organism evidence="1 2">
    <name type="scientific">Desulfosporosinus meridiei (strain ATCC BAA-275 / DSM 13257 / KCTC 12902 / NCIMB 13706 / S10)</name>
    <dbReference type="NCBI Taxonomy" id="768704"/>
    <lineage>
        <taxon>Bacteria</taxon>
        <taxon>Bacillati</taxon>
        <taxon>Bacillota</taxon>
        <taxon>Clostridia</taxon>
        <taxon>Eubacteriales</taxon>
        <taxon>Desulfitobacteriaceae</taxon>
        <taxon>Desulfosporosinus</taxon>
    </lineage>
</organism>
<sequence length="273" mass="30931">MAEGSKEINLEIVTKDSEKIIKPEGLLLIDNEAKWVCLSEGYYNTSIYVCDENTGEILGRADANQDWSRAEITFLKHNQTAKVGVFNFFSEIILRNRIIFYQGIVIHAAAISWEGLGIIFTAPSETGKSTQAELWTKYKGARILNDDRPALRLDNDKTYVHGTPWSGKKELFLNESAPLTAIILLEQASQNSISRMPVTKVVPYIMPRCFLPYYNQAIMEKCLNNLGQMLAKTPVYLLKCRPDFQAVELVHECLTHNAFQDTSIEIPPLTRVR</sequence>
<dbReference type="Gene3D" id="3.40.50.300">
    <property type="entry name" value="P-loop containing nucleotide triphosphate hydrolases"/>
    <property type="match status" value="1"/>
</dbReference>
<dbReference type="AlphaFoldDB" id="J7IW43"/>
<evidence type="ECO:0000313" key="2">
    <source>
        <dbReference type="Proteomes" id="UP000005262"/>
    </source>
</evidence>
<dbReference type="STRING" id="768704.Desmer_4136"/>
<gene>
    <name evidence="1" type="ordered locus">Desmer_4136</name>
</gene>
<accession>J7IW43</accession>
<name>J7IW43_DESMD</name>
<dbReference type="EMBL" id="CP003629">
    <property type="protein sequence ID" value="AFQ45965.1"/>
    <property type="molecule type" value="Genomic_DNA"/>
</dbReference>
<dbReference type="eggNOG" id="COG1117">
    <property type="taxonomic scope" value="Bacteria"/>
</dbReference>
<proteinExistence type="predicted"/>
<keyword evidence="2" id="KW-1185">Reference proteome</keyword>
<dbReference type="SUPFAM" id="SSF53795">
    <property type="entry name" value="PEP carboxykinase-like"/>
    <property type="match status" value="1"/>
</dbReference>
<dbReference type="HOGENOM" id="CLU_078434_1_0_9"/>
<protein>
    <submittedName>
        <fullName evidence="1">Uncharacterized protein</fullName>
    </submittedName>
</protein>
<dbReference type="InterPro" id="IPR027417">
    <property type="entry name" value="P-loop_NTPase"/>
</dbReference>
<reference evidence="1 2" key="1">
    <citation type="journal article" date="2012" name="J. Bacteriol.">
        <title>Complete genome sequences of Desulfosporosinus orientis DSM765T, Desulfosporosinus youngiae DSM17734T, Desulfosporosinus meridiei DSM13257T, and Desulfosporosinus acidiphilus DSM22704T.</title>
        <authorList>
            <person name="Pester M."/>
            <person name="Brambilla E."/>
            <person name="Alazard D."/>
            <person name="Rattei T."/>
            <person name="Weinmaier T."/>
            <person name="Han J."/>
            <person name="Lucas S."/>
            <person name="Lapidus A."/>
            <person name="Cheng J.F."/>
            <person name="Goodwin L."/>
            <person name="Pitluck S."/>
            <person name="Peters L."/>
            <person name="Ovchinnikova G."/>
            <person name="Teshima H."/>
            <person name="Detter J.C."/>
            <person name="Han C.S."/>
            <person name="Tapia R."/>
            <person name="Land M.L."/>
            <person name="Hauser L."/>
            <person name="Kyrpides N.C."/>
            <person name="Ivanova N.N."/>
            <person name="Pagani I."/>
            <person name="Huntmann M."/>
            <person name="Wei C.L."/>
            <person name="Davenport K.W."/>
            <person name="Daligault H."/>
            <person name="Chain P.S."/>
            <person name="Chen A."/>
            <person name="Mavromatis K."/>
            <person name="Markowitz V."/>
            <person name="Szeto E."/>
            <person name="Mikhailova N."/>
            <person name="Pati A."/>
            <person name="Wagner M."/>
            <person name="Woyke T."/>
            <person name="Ollivier B."/>
            <person name="Klenk H.P."/>
            <person name="Spring S."/>
            <person name="Loy A."/>
        </authorList>
    </citation>
    <scope>NUCLEOTIDE SEQUENCE [LARGE SCALE GENOMIC DNA]</scope>
    <source>
        <strain evidence="2">ATCC BAA-275 / DSM 13257 / NCIMB 13706 / S10</strain>
    </source>
</reference>
<evidence type="ECO:0000313" key="1">
    <source>
        <dbReference type="EMBL" id="AFQ45965.1"/>
    </source>
</evidence>
<dbReference type="RefSeq" id="WP_014904873.1">
    <property type="nucleotide sequence ID" value="NC_018515.1"/>
</dbReference>
<dbReference type="KEGG" id="dmi:Desmer_4136"/>